<evidence type="ECO:0000313" key="2">
    <source>
        <dbReference type="EMBL" id="KAK5689707.1"/>
    </source>
</evidence>
<proteinExistence type="predicted"/>
<sequence>MDSSPLARLPAELRQTIYELVLTMAWPTIFFEQTNFRRKIRYVLRTRPFEKLPHHYDPWGTLATRGHRNNLAIIRTCKQVHREAAHAVFSCNEFRLTLRTSSVPEEIRYSDLNKVAKILMARFLATIRGNSPKAIEIAYDKPFLLKHLNFDSDWDDHWSDLRALLLELRPLAARLPGCDLRVNLTMDTPKLFHDGEEYGYRGDNTLLNCLIRVRDPVLSIENIEARVKQRTLAVQRPHLAEDDRRLHERWYMRDREEAFLDPDEVEAVCQLLGVLKADYQKEMWPASEGATVSHAQVADDTRRHLIPKVPLPSATSVATPQDASHLASTNTGRYRGALTGHHSYDIASGLSHELQRLSILQKDRHAPSMPTPSPVTPPKSKISSLVATKRYRSFHDTFASVDLDDDDPEDDTNFAMAMAMAMASNIVNAAGSSCDGDLDDVWPGRAPVSQSKPTGGPGTSEELFLTAFAEAEHANMSVSAPLAKAYRVAMVFTSLAEAQTSPTQLIFDIGNEQPHFGAEFTRLAPTTLARRRERSRTSLKWMTPWWVKLKLHGTITMWQGEVRNGVWEGVLKWKGPNGMPPTSEVAA</sequence>
<name>A0AAN7VWD6_9PEZI</name>
<accession>A0AAN7VWD6</accession>
<dbReference type="AlphaFoldDB" id="A0AAN7VWD6"/>
<reference evidence="2" key="1">
    <citation type="submission" date="2023-08" db="EMBL/GenBank/DDBJ databases">
        <title>Black Yeasts Isolated from many extreme environments.</title>
        <authorList>
            <person name="Coleine C."/>
            <person name="Stajich J.E."/>
            <person name="Selbmann L."/>
        </authorList>
    </citation>
    <scope>NUCLEOTIDE SEQUENCE</scope>
    <source>
        <strain evidence="2">CCFEE 5810</strain>
    </source>
</reference>
<dbReference type="PANTHER" id="PTHR42085">
    <property type="entry name" value="F-BOX DOMAIN-CONTAINING PROTEIN"/>
    <property type="match status" value="1"/>
</dbReference>
<dbReference type="Pfam" id="PF24864">
    <property type="entry name" value="DUF7730"/>
    <property type="match status" value="1"/>
</dbReference>
<organism evidence="2 3">
    <name type="scientific">Elasticomyces elasticus</name>
    <dbReference type="NCBI Taxonomy" id="574655"/>
    <lineage>
        <taxon>Eukaryota</taxon>
        <taxon>Fungi</taxon>
        <taxon>Dikarya</taxon>
        <taxon>Ascomycota</taxon>
        <taxon>Pezizomycotina</taxon>
        <taxon>Dothideomycetes</taxon>
        <taxon>Dothideomycetidae</taxon>
        <taxon>Mycosphaerellales</taxon>
        <taxon>Teratosphaeriaceae</taxon>
        <taxon>Elasticomyces</taxon>
    </lineage>
</organism>
<dbReference type="EMBL" id="JAVRQU010000029">
    <property type="protein sequence ID" value="KAK5689707.1"/>
    <property type="molecule type" value="Genomic_DNA"/>
</dbReference>
<evidence type="ECO:0000313" key="3">
    <source>
        <dbReference type="Proteomes" id="UP001310594"/>
    </source>
</evidence>
<protein>
    <recommendedName>
        <fullName evidence="1">DUF7730 domain-containing protein</fullName>
    </recommendedName>
</protein>
<dbReference type="PANTHER" id="PTHR42085:SF1">
    <property type="entry name" value="F-BOX DOMAIN-CONTAINING PROTEIN"/>
    <property type="match status" value="1"/>
</dbReference>
<feature type="domain" description="DUF7730" evidence="1">
    <location>
        <begin position="3"/>
        <end position="118"/>
    </location>
</feature>
<gene>
    <name evidence="2" type="ORF">LTR97_012706</name>
</gene>
<dbReference type="InterPro" id="IPR038883">
    <property type="entry name" value="AN11006-like"/>
</dbReference>
<evidence type="ECO:0000259" key="1">
    <source>
        <dbReference type="Pfam" id="PF24864"/>
    </source>
</evidence>
<comment type="caution">
    <text evidence="2">The sequence shown here is derived from an EMBL/GenBank/DDBJ whole genome shotgun (WGS) entry which is preliminary data.</text>
</comment>
<dbReference type="InterPro" id="IPR056632">
    <property type="entry name" value="DUF7730"/>
</dbReference>
<dbReference type="Proteomes" id="UP001310594">
    <property type="component" value="Unassembled WGS sequence"/>
</dbReference>